<dbReference type="VEuPathDB" id="FungiDB:LCOR_06062.1"/>
<accession>A0A068RXG6</accession>
<proteinExistence type="predicted"/>
<dbReference type="Proteomes" id="UP000027586">
    <property type="component" value="Unassembled WGS sequence"/>
</dbReference>
<name>A0A068RXG6_9FUNG</name>
<keyword evidence="2" id="KW-1185">Reference proteome</keyword>
<sequence>MHNDTGLRVLRVAATSEESGNYNKDDMMRYMMKHSNTMEIFELAYGKGFNADGGMLLEQETTKKVIFNNLREIQYPVDVNDRFITFALWMMQHAPQLESVGTVTGLNQQRIFQELMKPTQSHLKRIVMKADRAESSNDARFLHHHVGLGNRSKLQEIKV</sequence>
<dbReference type="AlphaFoldDB" id="A0A068RXG6"/>
<protein>
    <submittedName>
        <fullName evidence="1">Uncharacterized protein</fullName>
    </submittedName>
</protein>
<organism evidence="1 2">
    <name type="scientific">Lichtheimia corymbifera JMRC:FSU:9682</name>
    <dbReference type="NCBI Taxonomy" id="1263082"/>
    <lineage>
        <taxon>Eukaryota</taxon>
        <taxon>Fungi</taxon>
        <taxon>Fungi incertae sedis</taxon>
        <taxon>Mucoromycota</taxon>
        <taxon>Mucoromycotina</taxon>
        <taxon>Mucoromycetes</taxon>
        <taxon>Mucorales</taxon>
        <taxon>Lichtheimiaceae</taxon>
        <taxon>Lichtheimia</taxon>
    </lineage>
</organism>
<gene>
    <name evidence="1" type="ORF">LCOR_06062.1</name>
</gene>
<comment type="caution">
    <text evidence="1">The sequence shown here is derived from an EMBL/GenBank/DDBJ whole genome shotgun (WGS) entry which is preliminary data.</text>
</comment>
<evidence type="ECO:0000313" key="1">
    <source>
        <dbReference type="EMBL" id="CDH54848.1"/>
    </source>
</evidence>
<dbReference type="OrthoDB" id="10399030at2759"/>
<dbReference type="EMBL" id="CBTN010000025">
    <property type="protein sequence ID" value="CDH54848.1"/>
    <property type="molecule type" value="Genomic_DNA"/>
</dbReference>
<reference evidence="1" key="1">
    <citation type="submission" date="2013-08" db="EMBL/GenBank/DDBJ databases">
        <title>Gene expansion shapes genome architecture in the human pathogen Lichtheimia corymbifera: an evolutionary genomics analysis in the ancient terrestrial Mucorales (Mucoromycotina).</title>
        <authorList>
            <person name="Schwartze V.U."/>
            <person name="Winter S."/>
            <person name="Shelest E."/>
            <person name="Marcet-Houben M."/>
            <person name="Horn F."/>
            <person name="Wehner S."/>
            <person name="Hoffmann K."/>
            <person name="Riege K."/>
            <person name="Sammeth M."/>
            <person name="Nowrousian M."/>
            <person name="Valiante V."/>
            <person name="Linde J."/>
            <person name="Jacobsen I.D."/>
            <person name="Marz M."/>
            <person name="Brakhage A.A."/>
            <person name="Gabaldon T."/>
            <person name="Bocker S."/>
            <person name="Voigt K."/>
        </authorList>
    </citation>
    <scope>NUCLEOTIDE SEQUENCE [LARGE SCALE GENOMIC DNA]</scope>
    <source>
        <strain evidence="1">FSU 9682</strain>
    </source>
</reference>
<evidence type="ECO:0000313" key="2">
    <source>
        <dbReference type="Proteomes" id="UP000027586"/>
    </source>
</evidence>